<dbReference type="Pfam" id="PF06912">
    <property type="entry name" value="DUF1275"/>
    <property type="match status" value="1"/>
</dbReference>
<dbReference type="AlphaFoldDB" id="A0AB34J5P7"/>
<gene>
    <name evidence="2" type="ORF">AB1Y20_003804</name>
</gene>
<feature type="transmembrane region" description="Helical" evidence="1">
    <location>
        <begin position="73"/>
        <end position="93"/>
    </location>
</feature>
<evidence type="ECO:0000313" key="3">
    <source>
        <dbReference type="Proteomes" id="UP001515480"/>
    </source>
</evidence>
<dbReference type="EMBL" id="JBGBPQ010000012">
    <property type="protein sequence ID" value="KAL1514717.1"/>
    <property type="molecule type" value="Genomic_DNA"/>
</dbReference>
<organism evidence="2 3">
    <name type="scientific">Prymnesium parvum</name>
    <name type="common">Toxic golden alga</name>
    <dbReference type="NCBI Taxonomy" id="97485"/>
    <lineage>
        <taxon>Eukaryota</taxon>
        <taxon>Haptista</taxon>
        <taxon>Haptophyta</taxon>
        <taxon>Prymnesiophyceae</taxon>
        <taxon>Prymnesiales</taxon>
        <taxon>Prymnesiaceae</taxon>
        <taxon>Prymnesium</taxon>
    </lineage>
</organism>
<comment type="caution">
    <text evidence="2">The sequence shown here is derived from an EMBL/GenBank/DDBJ whole genome shotgun (WGS) entry which is preliminary data.</text>
</comment>
<sequence length="311" mass="33743">MARLRGAIIFKGIDTLARLQLQQHIFWLAGVKAFLTGWVNVLTFTRYGCFGTMQTGNGILMARALAASNWSGALYFGTIMVVYLLGLILYRALDLVLGHRSSGTAVAPIYFVLLCAADLSSHFYGKSDWEICLVALAFGGMNSLAIKLSGRVVTHAITGNLNRVTNAIFDQLFEGGLSQDEKQDALLSFWASVTFLAGVGACAWLANHITSWQPESMLSPALWAASFLPVAIVSSLWLRAHDVAFAQDVQEKQLTRLAADLAAAATFARAGKHQPKHLGRGLTGKDRSASLPMELQQSLLMSKSVSKQYTT</sequence>
<feature type="transmembrane region" description="Helical" evidence="1">
    <location>
        <begin position="105"/>
        <end position="124"/>
    </location>
</feature>
<dbReference type="Proteomes" id="UP001515480">
    <property type="component" value="Unassembled WGS sequence"/>
</dbReference>
<proteinExistence type="predicted"/>
<feature type="transmembrane region" description="Helical" evidence="1">
    <location>
        <begin position="131"/>
        <end position="150"/>
    </location>
</feature>
<keyword evidence="3" id="KW-1185">Reference proteome</keyword>
<evidence type="ECO:0000313" key="2">
    <source>
        <dbReference type="EMBL" id="KAL1514717.1"/>
    </source>
</evidence>
<keyword evidence="1" id="KW-1133">Transmembrane helix</keyword>
<protein>
    <recommendedName>
        <fullName evidence="4">Solute carrier family 40 protein</fullName>
    </recommendedName>
</protein>
<evidence type="ECO:0000256" key="1">
    <source>
        <dbReference type="SAM" id="Phobius"/>
    </source>
</evidence>
<reference evidence="2 3" key="1">
    <citation type="journal article" date="2024" name="Science">
        <title>Giant polyketide synthase enzymes in the biosynthesis of giant marine polyether toxins.</title>
        <authorList>
            <person name="Fallon T.R."/>
            <person name="Shende V.V."/>
            <person name="Wierzbicki I.H."/>
            <person name="Pendleton A.L."/>
            <person name="Watervoot N.F."/>
            <person name="Auber R.P."/>
            <person name="Gonzalez D.J."/>
            <person name="Wisecaver J.H."/>
            <person name="Moore B.S."/>
        </authorList>
    </citation>
    <scope>NUCLEOTIDE SEQUENCE [LARGE SCALE GENOMIC DNA]</scope>
    <source>
        <strain evidence="2 3">12B1</strain>
    </source>
</reference>
<dbReference type="InterPro" id="IPR010699">
    <property type="entry name" value="DUF1275"/>
</dbReference>
<accession>A0AB34J5P7</accession>
<keyword evidence="1" id="KW-0472">Membrane</keyword>
<feature type="transmembrane region" description="Helical" evidence="1">
    <location>
        <begin position="187"/>
        <end position="206"/>
    </location>
</feature>
<name>A0AB34J5P7_PRYPA</name>
<feature type="transmembrane region" description="Helical" evidence="1">
    <location>
        <begin position="218"/>
        <end position="238"/>
    </location>
</feature>
<keyword evidence="1" id="KW-0812">Transmembrane</keyword>
<evidence type="ECO:0008006" key="4">
    <source>
        <dbReference type="Google" id="ProtNLM"/>
    </source>
</evidence>